<proteinExistence type="inferred from homology"/>
<dbReference type="Pfam" id="PF00652">
    <property type="entry name" value="Ricin_B_lectin"/>
    <property type="match status" value="1"/>
</dbReference>
<dbReference type="CDD" id="cd23451">
    <property type="entry name" value="beta-trefoil_Ricin_laminarinase"/>
    <property type="match status" value="1"/>
</dbReference>
<sequence length="459" mass="47417">MENEQKPTKRKSRRGRLALLASAGVAMLAGATFLAVQPNASASLPPTPAGWTQVFADDFSGSAGTGVNTANWLYDLGHGYPGGAGNWGTGEIENMTNSTANVYHDGNGNLAIKPIRDGAGNWTSGRIETQRTDLAAPAGGKLRMEARIQQPNVNTSNGAGYWPAFWALGAAARGTGASGWPGIGEIDMLEDINGRSSEFATLHCGTNPGGPCNETTGIGSGERACSGCQTGFHTYAVEQDRSTSPEQLRFYLDGSNFFTINANQVDATTWNNATHHGFFMILNVAIGGGFPDAFGGGPNGNTVSGVPMLIDYVAAYTAGGGGGGGTTPPPTSGKAVKGPGGLCLDVRSSNSANGTPVQIYTCNGTGAQQWTYVEAGSTLRAFGKCLDAAGGGTANGTKIQLWDCNTTGAQVFIHRSDNTYYNPASNRCLDDPNGSTTAGTQLQLWDCNGSAAQKFSLPG</sequence>
<name>A0A9W6KYI3_9ACTN</name>
<dbReference type="Proteomes" id="UP001143480">
    <property type="component" value="Unassembled WGS sequence"/>
</dbReference>
<evidence type="ECO:0000256" key="2">
    <source>
        <dbReference type="SAM" id="SignalP"/>
    </source>
</evidence>
<dbReference type="SUPFAM" id="SSF49899">
    <property type="entry name" value="Concanavalin A-like lectins/glucanases"/>
    <property type="match status" value="1"/>
</dbReference>
<feature type="domain" description="GH16" evidence="3">
    <location>
        <begin position="40"/>
        <end position="321"/>
    </location>
</feature>
<organism evidence="4 5">
    <name type="scientific">Dactylosporangium matsuzakiense</name>
    <dbReference type="NCBI Taxonomy" id="53360"/>
    <lineage>
        <taxon>Bacteria</taxon>
        <taxon>Bacillati</taxon>
        <taxon>Actinomycetota</taxon>
        <taxon>Actinomycetes</taxon>
        <taxon>Micromonosporales</taxon>
        <taxon>Micromonosporaceae</taxon>
        <taxon>Dactylosporangium</taxon>
    </lineage>
</organism>
<dbReference type="CDD" id="cd02182">
    <property type="entry name" value="GH16_Strep_laminarinase_like"/>
    <property type="match status" value="1"/>
</dbReference>
<keyword evidence="2" id="KW-0732">Signal</keyword>
<dbReference type="SMART" id="SM00458">
    <property type="entry name" value="RICIN"/>
    <property type="match status" value="1"/>
</dbReference>
<dbReference type="PANTHER" id="PTHR10963:SF55">
    <property type="entry name" value="GLYCOSIDE HYDROLASE FAMILY 16 PROTEIN"/>
    <property type="match status" value="1"/>
</dbReference>
<reference evidence="4" key="1">
    <citation type="journal article" date="2014" name="Int. J. Syst. Evol. Microbiol.">
        <title>Complete genome sequence of Corynebacterium casei LMG S-19264T (=DSM 44701T), isolated from a smear-ripened cheese.</title>
        <authorList>
            <consortium name="US DOE Joint Genome Institute (JGI-PGF)"/>
            <person name="Walter F."/>
            <person name="Albersmeier A."/>
            <person name="Kalinowski J."/>
            <person name="Ruckert C."/>
        </authorList>
    </citation>
    <scope>NUCLEOTIDE SEQUENCE</scope>
    <source>
        <strain evidence="4">VKM Ac-1321</strain>
    </source>
</reference>
<accession>A0A9W6KYI3</accession>
<comment type="similarity">
    <text evidence="1">Belongs to the glycosyl hydrolase 16 family.</text>
</comment>
<gene>
    <name evidence="4" type="ORF">GCM10017581_095520</name>
</gene>
<dbReference type="Gene3D" id="2.60.120.200">
    <property type="match status" value="1"/>
</dbReference>
<evidence type="ECO:0000259" key="3">
    <source>
        <dbReference type="PROSITE" id="PS51762"/>
    </source>
</evidence>
<dbReference type="EMBL" id="BSFP01000112">
    <property type="protein sequence ID" value="GLL07794.1"/>
    <property type="molecule type" value="Genomic_DNA"/>
</dbReference>
<dbReference type="SUPFAM" id="SSF50370">
    <property type="entry name" value="Ricin B-like lectins"/>
    <property type="match status" value="1"/>
</dbReference>
<dbReference type="GO" id="GO:0005975">
    <property type="term" value="P:carbohydrate metabolic process"/>
    <property type="evidence" value="ECO:0007669"/>
    <property type="project" value="InterPro"/>
</dbReference>
<evidence type="ECO:0000313" key="4">
    <source>
        <dbReference type="EMBL" id="GLL07794.1"/>
    </source>
</evidence>
<feature type="chain" id="PRO_5040718891" evidence="2">
    <location>
        <begin position="43"/>
        <end position="459"/>
    </location>
</feature>
<protein>
    <submittedName>
        <fullName evidence="4">Endo-1,3-beta-glucanase</fullName>
    </submittedName>
</protein>
<dbReference type="InterPro" id="IPR000772">
    <property type="entry name" value="Ricin_B_lectin"/>
</dbReference>
<dbReference type="PROSITE" id="PS51762">
    <property type="entry name" value="GH16_2"/>
    <property type="match status" value="1"/>
</dbReference>
<dbReference type="AlphaFoldDB" id="A0A9W6KYI3"/>
<dbReference type="PROSITE" id="PS51318">
    <property type="entry name" value="TAT"/>
    <property type="match status" value="1"/>
</dbReference>
<dbReference type="Gene3D" id="2.80.10.50">
    <property type="match status" value="2"/>
</dbReference>
<dbReference type="InterPro" id="IPR050546">
    <property type="entry name" value="Glycosyl_Hydrlase_16"/>
</dbReference>
<dbReference type="Pfam" id="PF26113">
    <property type="entry name" value="GH16_XgeA"/>
    <property type="match status" value="1"/>
</dbReference>
<dbReference type="InterPro" id="IPR000757">
    <property type="entry name" value="Beta-glucanase-like"/>
</dbReference>
<evidence type="ECO:0000313" key="5">
    <source>
        <dbReference type="Proteomes" id="UP001143480"/>
    </source>
</evidence>
<dbReference type="GO" id="GO:0004553">
    <property type="term" value="F:hydrolase activity, hydrolyzing O-glycosyl compounds"/>
    <property type="evidence" value="ECO:0007669"/>
    <property type="project" value="InterPro"/>
</dbReference>
<keyword evidence="5" id="KW-1185">Reference proteome</keyword>
<feature type="signal peptide" evidence="2">
    <location>
        <begin position="1"/>
        <end position="42"/>
    </location>
</feature>
<dbReference type="PROSITE" id="PS50231">
    <property type="entry name" value="RICIN_B_LECTIN"/>
    <property type="match status" value="1"/>
</dbReference>
<dbReference type="InterPro" id="IPR006311">
    <property type="entry name" value="TAT_signal"/>
</dbReference>
<dbReference type="RefSeq" id="WP_261964129.1">
    <property type="nucleotide sequence ID" value="NZ_BAAAXA010000003.1"/>
</dbReference>
<reference evidence="4" key="2">
    <citation type="submission" date="2023-01" db="EMBL/GenBank/DDBJ databases">
        <authorList>
            <person name="Sun Q."/>
            <person name="Evtushenko L."/>
        </authorList>
    </citation>
    <scope>NUCLEOTIDE SEQUENCE</scope>
    <source>
        <strain evidence="4">VKM Ac-1321</strain>
    </source>
</reference>
<dbReference type="PANTHER" id="PTHR10963">
    <property type="entry name" value="GLYCOSYL HYDROLASE-RELATED"/>
    <property type="match status" value="1"/>
</dbReference>
<dbReference type="InterPro" id="IPR013320">
    <property type="entry name" value="ConA-like_dom_sf"/>
</dbReference>
<evidence type="ECO:0000256" key="1">
    <source>
        <dbReference type="ARBA" id="ARBA00006865"/>
    </source>
</evidence>
<dbReference type="InterPro" id="IPR035992">
    <property type="entry name" value="Ricin_B-like_lectins"/>
</dbReference>
<comment type="caution">
    <text evidence="4">The sequence shown here is derived from an EMBL/GenBank/DDBJ whole genome shotgun (WGS) entry which is preliminary data.</text>
</comment>